<keyword evidence="13 17" id="KW-0234">DNA repair</keyword>
<evidence type="ECO:0000256" key="18">
    <source>
        <dbReference type="SAM" id="MobiDB-lite"/>
    </source>
</evidence>
<dbReference type="Gene3D" id="3.30.190.20">
    <property type="match status" value="1"/>
</dbReference>
<evidence type="ECO:0000259" key="19">
    <source>
        <dbReference type="PROSITE" id="PS50893"/>
    </source>
</evidence>
<dbReference type="Proteomes" id="UP001062901">
    <property type="component" value="Unassembled WGS sequence"/>
</dbReference>
<evidence type="ECO:0000256" key="9">
    <source>
        <dbReference type="ARBA" id="ARBA00022833"/>
    </source>
</evidence>
<dbReference type="InterPro" id="IPR041102">
    <property type="entry name" value="UvrA_inter"/>
</dbReference>
<sequence length="995" mass="109051">MEHNRVKNSPDTLNPNAIRVRGARTHNLQQVSVTIPRDQLTVITGLSGSGKSSLAFDTIYAEGQRRYVESLSAYARQFLELMGKPDVDSIEGLSPAISIEQKTTSKNPRSTVGTITEIHDYMRLLWARAGTPYSPATGLPIEAQSVSQMVDRVMAMPSGTRLMLLAPVIRDRKGDCAKELAELTRRGFARVRIDGTLYDITDTPKINRKTRHNVDVVVDRIVLKEGIETRLADSFETALTLSDGLASVEEVLRSGEEREPLKAAFSSRYSCPVSGFILETIEPRLFSFNAPMGACPTCDGLGTETHFDPNLIIPDESRTLRDGAIAPWRDEQDPLFEQTLAALARHCGEDLDTPWEKLKSSTHDFLLNGSADPVKIPYLDEDNRTHTVNRPFEGVISHLQRRLAQSHSVYVREALGRYQSAMPCPACHGARLRPEALCVKVNDATIAQASDLTITEALAWFSGVEENLTPQKAEIARRILREIVERLHFLDRVGLDYLTLSRSSGTLSGGESQRIRLASQIGSGLTGVLYVLDEPSIGLHQRDNARLLAMLERLRNLGNTVLVVEHDEDAIRQADYLVDMGPGAGTQGGHVMAYGTPEEVAQNPDSITGAWLAGKRGIPVPAQRRSSKRWVGLKGARGHNLKNVSVKVPLGTFTAVTGVSGSGKSTLITDTFYKALSRQVMKTGAVPLPYSRLEGVDQLDKIIEIDQSPIGRTPRSNPATYTDLFAPIRDWFSELPEAKARGYKPGRFSFNVKGGRCEACQGDGVLKIEMHFLPDVFVTCDTCKGARYNRETLDITFRGKSIADVLAMTVDEALPFFQAVPRIAERLSILQRVGLGYVALGQQATTLSGGEAQRVKLAKELARRATGRTLYILDEPTTGLHTEDVKKLLEVLHALVDQGNTVLVIEHNLDLIKTADWVIDVGPEGGAGGGQIIATGTPEEIAACKDSYTGQFLNDMLARPSLASEAERPKGSKDKPKKTKKKTTAKKSGKKDKHS</sequence>
<keyword evidence="21" id="KW-1185">Reference proteome</keyword>
<evidence type="ECO:0000256" key="10">
    <source>
        <dbReference type="ARBA" id="ARBA00022840"/>
    </source>
</evidence>
<name>A0ABQ0NYF4_9PROT</name>
<keyword evidence="5 17" id="KW-0547">Nucleotide-binding</keyword>
<keyword evidence="9 17" id="KW-0862">Zinc</keyword>
<keyword evidence="3 17" id="KW-0479">Metal-binding</keyword>
<evidence type="ECO:0000256" key="11">
    <source>
        <dbReference type="ARBA" id="ARBA00022881"/>
    </source>
</evidence>
<dbReference type="PROSITE" id="PS50893">
    <property type="entry name" value="ABC_TRANSPORTER_2"/>
    <property type="match status" value="1"/>
</dbReference>
<dbReference type="InterPro" id="IPR027417">
    <property type="entry name" value="P-loop_NTPase"/>
</dbReference>
<evidence type="ECO:0000313" key="20">
    <source>
        <dbReference type="EMBL" id="GBQ06531.1"/>
    </source>
</evidence>
<keyword evidence="8 17" id="KW-0863">Zinc-finger</keyword>
<keyword evidence="7 17" id="KW-0228">DNA excision</keyword>
<keyword evidence="4 17" id="KW-0677">Repeat</keyword>
<dbReference type="Gene3D" id="1.20.1580.10">
    <property type="entry name" value="ABC transporter ATPase like domain"/>
    <property type="match status" value="3"/>
</dbReference>
<dbReference type="SMART" id="SM00382">
    <property type="entry name" value="AAA"/>
    <property type="match status" value="1"/>
</dbReference>
<comment type="function">
    <text evidence="17">The UvrABC repair system catalyzes the recognition and processing of DNA lesions. UvrA is an ATPase and a DNA-binding protein. A damage recognition complex composed of 2 UvrA and 2 UvrB subunits scans DNA for abnormalities. When the presence of a lesion has been verified by UvrB, the UvrA molecules dissociate.</text>
</comment>
<evidence type="ECO:0000256" key="5">
    <source>
        <dbReference type="ARBA" id="ARBA00022741"/>
    </source>
</evidence>
<evidence type="ECO:0000256" key="12">
    <source>
        <dbReference type="ARBA" id="ARBA00023125"/>
    </source>
</evidence>
<keyword evidence="2 17" id="KW-0963">Cytoplasm</keyword>
<comment type="subcellular location">
    <subcellularLocation>
        <location evidence="1 17">Cytoplasm</location>
    </subcellularLocation>
</comment>
<dbReference type="InterPro" id="IPR041552">
    <property type="entry name" value="UvrA_DNA-bd"/>
</dbReference>
<organism evidence="20 21">
    <name type="scientific">Saccharibacter floricola DSM 15669</name>
    <dbReference type="NCBI Taxonomy" id="1123227"/>
    <lineage>
        <taxon>Bacteria</taxon>
        <taxon>Pseudomonadati</taxon>
        <taxon>Pseudomonadota</taxon>
        <taxon>Alphaproteobacteria</taxon>
        <taxon>Acetobacterales</taxon>
        <taxon>Acetobacteraceae</taxon>
        <taxon>Saccharibacter</taxon>
    </lineage>
</organism>
<dbReference type="EMBL" id="BAQD01000012">
    <property type="protein sequence ID" value="GBQ06531.1"/>
    <property type="molecule type" value="Genomic_DNA"/>
</dbReference>
<keyword evidence="11 17" id="KW-0267">Excision nuclease</keyword>
<dbReference type="PANTHER" id="PTHR43152">
    <property type="entry name" value="UVRABC SYSTEM PROTEIN A"/>
    <property type="match status" value="1"/>
</dbReference>
<keyword evidence="6 17" id="KW-0227">DNA damage</keyword>
<dbReference type="InterPro" id="IPR003439">
    <property type="entry name" value="ABC_transporter-like_ATP-bd"/>
</dbReference>
<comment type="similarity">
    <text evidence="14 17">Belongs to the ABC transporter superfamily. UvrA family.</text>
</comment>
<comment type="caution">
    <text evidence="17">Lacks conserved residue(s) required for the propagation of feature annotation.</text>
</comment>
<dbReference type="Pfam" id="PF00005">
    <property type="entry name" value="ABC_tran"/>
    <property type="match status" value="1"/>
</dbReference>
<accession>A0ABQ0NYF4</accession>
<dbReference type="InterPro" id="IPR017871">
    <property type="entry name" value="ABC_transporter-like_CS"/>
</dbReference>
<proteinExistence type="inferred from homology"/>
<dbReference type="Gene3D" id="3.40.50.300">
    <property type="entry name" value="P-loop containing nucleotide triphosphate hydrolases"/>
    <property type="match status" value="3"/>
</dbReference>
<feature type="region of interest" description="Disordered" evidence="18">
    <location>
        <begin position="959"/>
        <end position="995"/>
    </location>
</feature>
<dbReference type="Pfam" id="PF17755">
    <property type="entry name" value="UvrA_DNA-bind"/>
    <property type="match status" value="1"/>
</dbReference>
<keyword evidence="12 17" id="KW-0238">DNA-binding</keyword>
<dbReference type="NCBIfam" id="TIGR00630">
    <property type="entry name" value="uvra"/>
    <property type="match status" value="1"/>
</dbReference>
<evidence type="ECO:0000313" key="21">
    <source>
        <dbReference type="Proteomes" id="UP001062901"/>
    </source>
</evidence>
<dbReference type="Gene3D" id="1.10.8.280">
    <property type="entry name" value="ABC transporter ATPase domain-like"/>
    <property type="match status" value="1"/>
</dbReference>
<dbReference type="PROSITE" id="PS00211">
    <property type="entry name" value="ABC_TRANSPORTER_1"/>
    <property type="match status" value="2"/>
</dbReference>
<evidence type="ECO:0000256" key="6">
    <source>
        <dbReference type="ARBA" id="ARBA00022763"/>
    </source>
</evidence>
<evidence type="ECO:0000256" key="8">
    <source>
        <dbReference type="ARBA" id="ARBA00022771"/>
    </source>
</evidence>
<dbReference type="HAMAP" id="MF_00205">
    <property type="entry name" value="UvrA"/>
    <property type="match status" value="1"/>
</dbReference>
<gene>
    <name evidence="17" type="primary">uvrA</name>
    <name evidence="20" type="ORF">AA15669_0978</name>
</gene>
<dbReference type="InterPro" id="IPR004602">
    <property type="entry name" value="UvrA"/>
</dbReference>
<dbReference type="Pfam" id="PF17760">
    <property type="entry name" value="UvrA_inter"/>
    <property type="match status" value="1"/>
</dbReference>
<evidence type="ECO:0000256" key="14">
    <source>
        <dbReference type="ARBA" id="ARBA00038000"/>
    </source>
</evidence>
<comment type="caution">
    <text evidence="20">The sequence shown here is derived from an EMBL/GenBank/DDBJ whole genome shotgun (WGS) entry which is preliminary data.</text>
</comment>
<protein>
    <recommendedName>
        <fullName evidence="15 17">UvrABC system protein A</fullName>
        <shortName evidence="17">UvrA protein</shortName>
    </recommendedName>
    <alternativeName>
        <fullName evidence="16 17">Excinuclease ABC subunit A</fullName>
    </alternativeName>
</protein>
<evidence type="ECO:0000256" key="7">
    <source>
        <dbReference type="ARBA" id="ARBA00022769"/>
    </source>
</evidence>
<comment type="subunit">
    <text evidence="17">Forms a heterotetramer with UvrB during the search for lesions.</text>
</comment>
<reference evidence="20" key="1">
    <citation type="submission" date="2013-04" db="EMBL/GenBank/DDBJ databases">
        <title>The genome sequencing project of 58 acetic acid bacteria.</title>
        <authorList>
            <person name="Okamoto-Kainuma A."/>
            <person name="Ishikawa M."/>
            <person name="Umino S."/>
            <person name="Koizumi Y."/>
            <person name="Shiwa Y."/>
            <person name="Yoshikawa H."/>
            <person name="Matsutani M."/>
            <person name="Matsushita K."/>
        </authorList>
    </citation>
    <scope>NUCLEOTIDE SEQUENCE</scope>
    <source>
        <strain evidence="20">DSM 15669</strain>
    </source>
</reference>
<evidence type="ECO:0000256" key="15">
    <source>
        <dbReference type="ARBA" id="ARBA00039316"/>
    </source>
</evidence>
<dbReference type="NCBIfam" id="NF001503">
    <property type="entry name" value="PRK00349.1"/>
    <property type="match status" value="1"/>
</dbReference>
<dbReference type="SUPFAM" id="SSF52540">
    <property type="entry name" value="P-loop containing nucleoside triphosphate hydrolases"/>
    <property type="match status" value="2"/>
</dbReference>
<feature type="compositionally biased region" description="Basic and acidic residues" evidence="18">
    <location>
        <begin position="965"/>
        <end position="974"/>
    </location>
</feature>
<dbReference type="PANTHER" id="PTHR43152:SF3">
    <property type="entry name" value="UVRABC SYSTEM PROTEIN A"/>
    <property type="match status" value="1"/>
</dbReference>
<evidence type="ECO:0000256" key="17">
    <source>
        <dbReference type="HAMAP-Rule" id="MF_00205"/>
    </source>
</evidence>
<feature type="compositionally biased region" description="Basic residues" evidence="18">
    <location>
        <begin position="975"/>
        <end position="995"/>
    </location>
</feature>
<evidence type="ECO:0000256" key="3">
    <source>
        <dbReference type="ARBA" id="ARBA00022723"/>
    </source>
</evidence>
<feature type="binding site" evidence="17">
    <location>
        <begin position="658"/>
        <end position="665"/>
    </location>
    <ligand>
        <name>ATP</name>
        <dbReference type="ChEBI" id="CHEBI:30616"/>
    </ligand>
</feature>
<evidence type="ECO:0000256" key="16">
    <source>
        <dbReference type="ARBA" id="ARBA00042156"/>
    </source>
</evidence>
<keyword evidence="17" id="KW-0742">SOS response</keyword>
<evidence type="ECO:0000256" key="1">
    <source>
        <dbReference type="ARBA" id="ARBA00004496"/>
    </source>
</evidence>
<evidence type="ECO:0000256" key="13">
    <source>
        <dbReference type="ARBA" id="ARBA00023204"/>
    </source>
</evidence>
<evidence type="ECO:0000256" key="4">
    <source>
        <dbReference type="ARBA" id="ARBA00022737"/>
    </source>
</evidence>
<evidence type="ECO:0000256" key="2">
    <source>
        <dbReference type="ARBA" id="ARBA00022490"/>
    </source>
</evidence>
<dbReference type="CDD" id="cd03271">
    <property type="entry name" value="ABC_UvrA_II"/>
    <property type="match status" value="1"/>
</dbReference>
<feature type="zinc finger region" description="C4-type" evidence="17">
    <location>
        <begin position="757"/>
        <end position="783"/>
    </location>
</feature>
<dbReference type="InterPro" id="IPR003593">
    <property type="entry name" value="AAA+_ATPase"/>
</dbReference>
<feature type="binding site" evidence="17">
    <location>
        <begin position="45"/>
        <end position="52"/>
    </location>
    <ligand>
        <name>ATP</name>
        <dbReference type="ChEBI" id="CHEBI:30616"/>
    </ligand>
</feature>
<keyword evidence="10 17" id="KW-0067">ATP-binding</keyword>
<feature type="domain" description="ABC transporter" evidence="19">
    <location>
        <begin position="622"/>
        <end position="954"/>
    </location>
</feature>